<name>A0A8H6L6F4_9LECA</name>
<dbReference type="Gene3D" id="3.40.50.720">
    <property type="entry name" value="NAD(P)-binding Rossmann-like Domain"/>
    <property type="match status" value="2"/>
</dbReference>
<keyword evidence="2 4" id="KW-0560">Oxidoreductase</keyword>
<proteinExistence type="inferred from homology"/>
<feature type="chain" id="PRO_5034704504" description="2-hydroxyacid dehydrogenase" evidence="6">
    <location>
        <begin position="23"/>
        <end position="365"/>
    </location>
</feature>
<dbReference type="EMBL" id="JACCJC010000015">
    <property type="protein sequence ID" value="KAF6237267.1"/>
    <property type="molecule type" value="Genomic_DNA"/>
</dbReference>
<evidence type="ECO:0000256" key="3">
    <source>
        <dbReference type="ARBA" id="ARBA00023027"/>
    </source>
</evidence>
<dbReference type="Pfam" id="PF00389">
    <property type="entry name" value="2-Hacid_dh"/>
    <property type="match status" value="1"/>
</dbReference>
<gene>
    <name evidence="9" type="ORF">HO173_004736</name>
</gene>
<evidence type="ECO:0000313" key="9">
    <source>
        <dbReference type="EMBL" id="KAF6237267.1"/>
    </source>
</evidence>
<reference evidence="9 10" key="1">
    <citation type="journal article" date="2020" name="Genomics">
        <title>Complete, high-quality genomes from long-read metagenomic sequencing of two wolf lichen thalli reveals enigmatic genome architecture.</title>
        <authorList>
            <person name="McKenzie S.K."/>
            <person name="Walston R.F."/>
            <person name="Allen J.L."/>
        </authorList>
    </citation>
    <scope>NUCLEOTIDE SEQUENCE [LARGE SCALE GENOMIC DNA]</scope>
    <source>
        <strain evidence="9">WasteWater2</strain>
    </source>
</reference>
<dbReference type="InterPro" id="IPR050223">
    <property type="entry name" value="D-isomer_2-hydroxyacid_DH"/>
</dbReference>
<keyword evidence="3" id="KW-0520">NAD</keyword>
<dbReference type="Pfam" id="PF02826">
    <property type="entry name" value="2-Hacid_dh_C"/>
    <property type="match status" value="1"/>
</dbReference>
<dbReference type="InterPro" id="IPR006139">
    <property type="entry name" value="D-isomer_2_OHA_DH_cat_dom"/>
</dbReference>
<dbReference type="InterPro" id="IPR029752">
    <property type="entry name" value="D-isomer_DH_CS1"/>
</dbReference>
<feature type="signal peptide" evidence="6">
    <location>
        <begin position="1"/>
        <end position="22"/>
    </location>
</feature>
<dbReference type="GeneID" id="59286400"/>
<keyword evidence="6" id="KW-0732">Signal</keyword>
<dbReference type="GO" id="GO:0051287">
    <property type="term" value="F:NAD binding"/>
    <property type="evidence" value="ECO:0007669"/>
    <property type="project" value="InterPro"/>
</dbReference>
<evidence type="ECO:0000259" key="8">
    <source>
        <dbReference type="Pfam" id="PF02826"/>
    </source>
</evidence>
<evidence type="ECO:0008006" key="11">
    <source>
        <dbReference type="Google" id="ProtNLM"/>
    </source>
</evidence>
<dbReference type="SUPFAM" id="SSF52283">
    <property type="entry name" value="Formate/glycerate dehydrogenase catalytic domain-like"/>
    <property type="match status" value="1"/>
</dbReference>
<evidence type="ECO:0000256" key="5">
    <source>
        <dbReference type="SAM" id="MobiDB-lite"/>
    </source>
</evidence>
<protein>
    <recommendedName>
        <fullName evidence="11">2-hydroxyacid dehydrogenase</fullName>
    </recommendedName>
</protein>
<dbReference type="GO" id="GO:0030267">
    <property type="term" value="F:glyoxylate reductase (NADPH) activity"/>
    <property type="evidence" value="ECO:0007669"/>
    <property type="project" value="TreeGrafter"/>
</dbReference>
<organism evidence="9 10">
    <name type="scientific">Letharia columbiana</name>
    <dbReference type="NCBI Taxonomy" id="112416"/>
    <lineage>
        <taxon>Eukaryota</taxon>
        <taxon>Fungi</taxon>
        <taxon>Dikarya</taxon>
        <taxon>Ascomycota</taxon>
        <taxon>Pezizomycotina</taxon>
        <taxon>Lecanoromycetes</taxon>
        <taxon>OSLEUM clade</taxon>
        <taxon>Lecanoromycetidae</taxon>
        <taxon>Lecanorales</taxon>
        <taxon>Lecanorineae</taxon>
        <taxon>Parmeliaceae</taxon>
        <taxon>Letharia</taxon>
    </lineage>
</organism>
<dbReference type="AlphaFoldDB" id="A0A8H6L6F4"/>
<evidence type="ECO:0000256" key="2">
    <source>
        <dbReference type="ARBA" id="ARBA00023002"/>
    </source>
</evidence>
<dbReference type="GO" id="GO:0005829">
    <property type="term" value="C:cytosol"/>
    <property type="evidence" value="ECO:0007669"/>
    <property type="project" value="TreeGrafter"/>
</dbReference>
<dbReference type="PROSITE" id="PS00671">
    <property type="entry name" value="D_2_HYDROXYACID_DH_3"/>
    <property type="match status" value="1"/>
</dbReference>
<evidence type="ECO:0000259" key="7">
    <source>
        <dbReference type="Pfam" id="PF00389"/>
    </source>
</evidence>
<dbReference type="SUPFAM" id="SSF51735">
    <property type="entry name" value="NAD(P)-binding Rossmann-fold domains"/>
    <property type="match status" value="1"/>
</dbReference>
<keyword evidence="10" id="KW-1185">Reference proteome</keyword>
<dbReference type="OrthoDB" id="9991913at2759"/>
<dbReference type="PANTHER" id="PTHR10996:SF257">
    <property type="entry name" value="GLYOXYLATE REDUCTASE 1"/>
    <property type="match status" value="1"/>
</dbReference>
<comment type="caution">
    <text evidence="9">The sequence shown here is derived from an EMBL/GenBank/DDBJ whole genome shotgun (WGS) entry which is preliminary data.</text>
</comment>
<evidence type="ECO:0000256" key="1">
    <source>
        <dbReference type="ARBA" id="ARBA00005854"/>
    </source>
</evidence>
<comment type="similarity">
    <text evidence="1 4">Belongs to the D-isomer specific 2-hydroxyacid dehydrogenase family.</text>
</comment>
<dbReference type="InterPro" id="IPR029753">
    <property type="entry name" value="D-isomer_DH_CS"/>
</dbReference>
<evidence type="ECO:0000313" key="10">
    <source>
        <dbReference type="Proteomes" id="UP000578531"/>
    </source>
</evidence>
<evidence type="ECO:0000256" key="6">
    <source>
        <dbReference type="SAM" id="SignalP"/>
    </source>
</evidence>
<dbReference type="CDD" id="cd12168">
    <property type="entry name" value="Mand_dh_like"/>
    <property type="match status" value="1"/>
</dbReference>
<accession>A0A8H6L6F4</accession>
<evidence type="ECO:0000256" key="4">
    <source>
        <dbReference type="RuleBase" id="RU003719"/>
    </source>
</evidence>
<dbReference type="PANTHER" id="PTHR10996">
    <property type="entry name" value="2-HYDROXYACID DEHYDROGENASE-RELATED"/>
    <property type="match status" value="1"/>
</dbReference>
<sequence length="365" mass="39616">MLLWEGKKPIVLLLGEVILAQAEWNDLGALAELRQVNEGTRDRFLIDCKAGVYDGVVAISRTYDSTQMTGRFDQELIDVLPSSLRFVSHNGAGYDSIDASACATRGISVSNTPGAVDASTADTTLFLIIGALRRIHIPTTALRAGKWRGGMCLTHEPEGKTLGILGMGGIGTAVARRAVPFGMRIQYHNRSRVPGSQNPVGAKYVSFEELLRTSDIISVHLPLNASTRGMISRDQFATMKDGVVLINTARGPIVNEDALVEALESGKVWGAGLDVHEHEPKIHPELIENENCVLLPHVGTGTLETQRKMEVLVCENIKSALEQGHLKTPVMETRKMPTAKGVRYNDKMGLRNGVGRHDGHLQGGM</sequence>
<dbReference type="PROSITE" id="PS00670">
    <property type="entry name" value="D_2_HYDROXYACID_DH_2"/>
    <property type="match status" value="1"/>
</dbReference>
<dbReference type="Proteomes" id="UP000578531">
    <property type="component" value="Unassembled WGS sequence"/>
</dbReference>
<dbReference type="FunFam" id="3.40.50.720:FF:000203">
    <property type="entry name" value="D-3-phosphoglycerate dehydrogenase (SerA)"/>
    <property type="match status" value="1"/>
</dbReference>
<feature type="domain" description="D-isomer specific 2-hydroxyacid dehydrogenase NAD-binding" evidence="8">
    <location>
        <begin position="126"/>
        <end position="299"/>
    </location>
</feature>
<feature type="domain" description="D-isomer specific 2-hydroxyacid dehydrogenase catalytic" evidence="7">
    <location>
        <begin position="36"/>
        <end position="330"/>
    </location>
</feature>
<dbReference type="RefSeq" id="XP_037166595.1">
    <property type="nucleotide sequence ID" value="XM_037306657.1"/>
</dbReference>
<dbReference type="PROSITE" id="PS00065">
    <property type="entry name" value="D_2_HYDROXYACID_DH_1"/>
    <property type="match status" value="1"/>
</dbReference>
<dbReference type="InterPro" id="IPR036291">
    <property type="entry name" value="NAD(P)-bd_dom_sf"/>
</dbReference>
<feature type="region of interest" description="Disordered" evidence="5">
    <location>
        <begin position="346"/>
        <end position="365"/>
    </location>
</feature>
<dbReference type="InterPro" id="IPR006140">
    <property type="entry name" value="D-isomer_DH_NAD-bd"/>
</dbReference>
<dbReference type="GO" id="GO:0016618">
    <property type="term" value="F:hydroxypyruvate reductase [NAD(P)H] activity"/>
    <property type="evidence" value="ECO:0007669"/>
    <property type="project" value="TreeGrafter"/>
</dbReference>